<proteinExistence type="predicted"/>
<evidence type="ECO:0000313" key="1">
    <source>
        <dbReference type="EMBL" id="AFL85900.1"/>
    </source>
</evidence>
<dbReference type="EMBL" id="CP003281">
    <property type="protein sequence ID" value="AFL85900.1"/>
    <property type="molecule type" value="Genomic_DNA"/>
</dbReference>
<sequence>MSLYLKSNPNHSIRYIYHPYFRLSTIYFFSSLDELPLVINSHWHKGNSRKQQAMNTGLFCRFNTRKAVKVAINAPIILLMCMLRNHCLVMVSSFREALISTQTIESRKLPNTGKTPTAKVTPIDINKALHDQLIPLIHIV</sequence>
<dbReference type="AlphaFoldDB" id="I3Z9I2"/>
<dbReference type="HOGENOM" id="CLU_1831214_0_0_10"/>
<protein>
    <submittedName>
        <fullName evidence="1">Uncharacterized protein</fullName>
    </submittedName>
</protein>
<reference evidence="2" key="1">
    <citation type="submission" date="2012-06" db="EMBL/GenBank/DDBJ databases">
        <title>The complete genome of Belliella baltica DSM 15883.</title>
        <authorList>
            <person name="Lucas S."/>
            <person name="Copeland A."/>
            <person name="Lapidus A."/>
            <person name="Goodwin L."/>
            <person name="Pitluck S."/>
            <person name="Peters L."/>
            <person name="Mikhailova N."/>
            <person name="Davenport K."/>
            <person name="Kyrpides N."/>
            <person name="Mavromatis K."/>
            <person name="Pagani I."/>
            <person name="Ivanova N."/>
            <person name="Ovchinnikova G."/>
            <person name="Zeytun A."/>
            <person name="Detter J.C."/>
            <person name="Han C."/>
            <person name="Land M."/>
            <person name="Hauser L."/>
            <person name="Markowitz V."/>
            <person name="Cheng J.-F."/>
            <person name="Hugenholtz P."/>
            <person name="Woyke T."/>
            <person name="Wu D."/>
            <person name="Tindall B."/>
            <person name="Pomrenke H."/>
            <person name="Brambilla E."/>
            <person name="Klenk H.-P."/>
            <person name="Eisen J.A."/>
        </authorList>
    </citation>
    <scope>NUCLEOTIDE SEQUENCE [LARGE SCALE GENOMIC DNA]</scope>
    <source>
        <strain evidence="2">DSM 15883 / CIP 108006 / LMG 21964 / BA134</strain>
    </source>
</reference>
<name>I3Z9I2_BELBD</name>
<keyword evidence="2" id="KW-1185">Reference proteome</keyword>
<accession>I3Z9I2</accession>
<evidence type="ECO:0000313" key="2">
    <source>
        <dbReference type="Proteomes" id="UP000006050"/>
    </source>
</evidence>
<gene>
    <name evidence="1" type="ordered locus">Belba_3397</name>
</gene>
<dbReference type="Proteomes" id="UP000006050">
    <property type="component" value="Chromosome"/>
</dbReference>
<organism evidence="1 2">
    <name type="scientific">Belliella baltica (strain DSM 15883 / CIP 108006 / LMG 21964 / BA134)</name>
    <dbReference type="NCBI Taxonomy" id="866536"/>
    <lineage>
        <taxon>Bacteria</taxon>
        <taxon>Pseudomonadati</taxon>
        <taxon>Bacteroidota</taxon>
        <taxon>Cytophagia</taxon>
        <taxon>Cytophagales</taxon>
        <taxon>Cyclobacteriaceae</taxon>
        <taxon>Belliella</taxon>
    </lineage>
</organism>
<dbReference type="KEGG" id="bbd:Belba_3397"/>